<sequence>MQADLFFTASLRREPRGATITQIIATALAAVDPAAAVARYLRREGETLQIGERRLDLATLDRVILVGAGKAGAPMAYAAAHVLDDKLSAGLVVVKDGHLAEPPQPTPPCFARLHLVEAGHPVPDERGVAAAQAMVELLADLTERDLVLAVISGGGSALLTLPVPGVSLTDLQQLTSALLACGATIGEINTLRKQLDQLKGGGLAHIAAPATLITLILSDVVGNPLDIIASGPTVPDPTTAVDALSILDRYDLVEQTPPAILAYLQGSNTGTRSPEQASDAQSFARVTNLLVGDNRQAAVAALETARQAGFAPLLLTTSLEGEAREAGRMLAAILREIALSGNPLPRPACLIAGGETTVTLRGNGRGGRNQELALAAVKALDGLPNVALIALATDGGDGPTDAAGAVVTGATAERARALGLDPDAFLANNDAYHFFQALDDLLLTGPTSTNVNDLTLLFAW</sequence>
<name>A0ABS4DGL4_9CHLR</name>
<dbReference type="GO" id="GO:0016301">
    <property type="term" value="F:kinase activity"/>
    <property type="evidence" value="ECO:0007669"/>
    <property type="project" value="UniProtKB-KW"/>
</dbReference>
<keyword evidence="4" id="KW-1185">Reference proteome</keyword>
<dbReference type="InterPro" id="IPR038614">
    <property type="entry name" value="GK_N_sf"/>
</dbReference>
<keyword evidence="3" id="KW-0418">Kinase</keyword>
<protein>
    <submittedName>
        <fullName evidence="3">Glycerate kinase</fullName>
    </submittedName>
</protein>
<gene>
    <name evidence="3" type="ORF">EYB53_022875</name>
</gene>
<dbReference type="RefSeq" id="WP_135481462.1">
    <property type="nucleotide sequence ID" value="NZ_SIJK02000077.1"/>
</dbReference>
<proteinExistence type="predicted"/>
<evidence type="ECO:0000259" key="2">
    <source>
        <dbReference type="Pfam" id="PF13660"/>
    </source>
</evidence>
<evidence type="ECO:0000313" key="3">
    <source>
        <dbReference type="EMBL" id="MBP1468575.1"/>
    </source>
</evidence>
<evidence type="ECO:0000313" key="4">
    <source>
        <dbReference type="Proteomes" id="UP001193081"/>
    </source>
</evidence>
<feature type="domain" description="MOFRL-associated" evidence="2">
    <location>
        <begin position="20"/>
        <end position="265"/>
    </location>
</feature>
<dbReference type="Gene3D" id="3.40.50.10180">
    <property type="entry name" value="Glycerate kinase, MOFRL-like N-terminal domain"/>
    <property type="match status" value="1"/>
</dbReference>
<reference evidence="3 4" key="1">
    <citation type="submission" date="2021-03" db="EMBL/GenBank/DDBJ databases">
        <authorList>
            <person name="Grouzdev D.S."/>
        </authorList>
    </citation>
    <scope>NUCLEOTIDE SEQUENCE [LARGE SCALE GENOMIC DNA]</scope>
    <source>
        <strain evidence="3 4">M50-1</strain>
    </source>
</reference>
<dbReference type="InterPro" id="IPR025286">
    <property type="entry name" value="MOFRL_assoc_dom"/>
</dbReference>
<dbReference type="PANTHER" id="PTHR12227">
    <property type="entry name" value="GLYCERATE KINASE"/>
    <property type="match status" value="1"/>
</dbReference>
<dbReference type="Gene3D" id="3.40.1480.10">
    <property type="entry name" value="MOFRL domain"/>
    <property type="match status" value="1"/>
</dbReference>
<dbReference type="SUPFAM" id="SSF82544">
    <property type="entry name" value="GckA/TtuD-like"/>
    <property type="match status" value="1"/>
</dbReference>
<dbReference type="InterPro" id="IPR039760">
    <property type="entry name" value="MOFRL_protein"/>
</dbReference>
<keyword evidence="3" id="KW-0808">Transferase</keyword>
<organism evidence="3 4">
    <name type="scientific">Candidatus Chloroploca mongolica</name>
    <dbReference type="NCBI Taxonomy" id="2528176"/>
    <lineage>
        <taxon>Bacteria</taxon>
        <taxon>Bacillati</taxon>
        <taxon>Chloroflexota</taxon>
        <taxon>Chloroflexia</taxon>
        <taxon>Chloroflexales</taxon>
        <taxon>Chloroflexineae</taxon>
        <taxon>Oscillochloridaceae</taxon>
        <taxon>Candidatus Chloroploca</taxon>
    </lineage>
</organism>
<dbReference type="PANTHER" id="PTHR12227:SF0">
    <property type="entry name" value="GLYCERATE KINASE"/>
    <property type="match status" value="1"/>
</dbReference>
<dbReference type="Proteomes" id="UP001193081">
    <property type="component" value="Unassembled WGS sequence"/>
</dbReference>
<dbReference type="EMBL" id="SIJK02000077">
    <property type="protein sequence ID" value="MBP1468575.1"/>
    <property type="molecule type" value="Genomic_DNA"/>
</dbReference>
<dbReference type="Pfam" id="PF05161">
    <property type="entry name" value="MOFRL"/>
    <property type="match status" value="1"/>
</dbReference>
<dbReference type="Pfam" id="PF13660">
    <property type="entry name" value="DUF4147"/>
    <property type="match status" value="1"/>
</dbReference>
<feature type="domain" description="MOFRL" evidence="1">
    <location>
        <begin position="348"/>
        <end position="453"/>
    </location>
</feature>
<comment type="caution">
    <text evidence="3">The sequence shown here is derived from an EMBL/GenBank/DDBJ whole genome shotgun (WGS) entry which is preliminary data.</text>
</comment>
<accession>A0ABS4DGL4</accession>
<dbReference type="InterPro" id="IPR007835">
    <property type="entry name" value="MOFRL"/>
</dbReference>
<dbReference type="InterPro" id="IPR037035">
    <property type="entry name" value="GK-like_C_sf"/>
</dbReference>
<evidence type="ECO:0000259" key="1">
    <source>
        <dbReference type="Pfam" id="PF05161"/>
    </source>
</evidence>